<feature type="signal peptide" evidence="1">
    <location>
        <begin position="1"/>
        <end position="21"/>
    </location>
</feature>
<dbReference type="CDD" id="cd23992">
    <property type="entry name" value="PBP_GOBP"/>
    <property type="match status" value="1"/>
</dbReference>
<dbReference type="GO" id="GO:0005549">
    <property type="term" value="F:odorant binding"/>
    <property type="evidence" value="ECO:0007669"/>
    <property type="project" value="InterPro"/>
</dbReference>
<dbReference type="PANTHER" id="PTHR21364:SF2">
    <property type="entry name" value="GENERAL ODORANT-BINDING PROTEIN 19A"/>
    <property type="match status" value="1"/>
</dbReference>
<dbReference type="OrthoDB" id="6618046at2759"/>
<dbReference type="InterPro" id="IPR036728">
    <property type="entry name" value="PBP_GOBP_sf"/>
</dbReference>
<dbReference type="Proteomes" id="UP000301870">
    <property type="component" value="Chromosome 23"/>
</dbReference>
<dbReference type="KEGG" id="sliu:111356596"/>
<keyword evidence="2" id="KW-1185">Reference proteome</keyword>
<reference evidence="3" key="1">
    <citation type="submission" date="2025-08" db="UniProtKB">
        <authorList>
            <consortium name="RefSeq"/>
        </authorList>
    </citation>
    <scope>IDENTIFICATION</scope>
    <source>
        <strain evidence="3">Ishihara</strain>
        <tissue evidence="3">Whole body</tissue>
    </source>
</reference>
<feature type="chain" id="PRO_5039937918" evidence="1">
    <location>
        <begin position="22"/>
        <end position="155"/>
    </location>
</feature>
<dbReference type="InterPro" id="IPR006170">
    <property type="entry name" value="PBP/GOBP"/>
</dbReference>
<organism evidence="2 3">
    <name type="scientific">Spodoptera litura</name>
    <name type="common">Asian cotton leafworm</name>
    <dbReference type="NCBI Taxonomy" id="69820"/>
    <lineage>
        <taxon>Eukaryota</taxon>
        <taxon>Metazoa</taxon>
        <taxon>Ecdysozoa</taxon>
        <taxon>Arthropoda</taxon>
        <taxon>Hexapoda</taxon>
        <taxon>Insecta</taxon>
        <taxon>Pterygota</taxon>
        <taxon>Neoptera</taxon>
        <taxon>Endopterygota</taxon>
        <taxon>Lepidoptera</taxon>
        <taxon>Glossata</taxon>
        <taxon>Ditrysia</taxon>
        <taxon>Noctuoidea</taxon>
        <taxon>Noctuidae</taxon>
        <taxon>Amphipyrinae</taxon>
        <taxon>Spodoptera</taxon>
    </lineage>
</organism>
<gene>
    <name evidence="3" type="primary">LOC111356596</name>
</gene>
<sequence>MIVRFLLCLYIVEFYGAHVQARTDQEIKAWFFREGMDCNIEHPISPKEMLELKENKIPDTNNAKCFVACVFKKTGMLDSKGMFDAENSIAMTQKDFANDPNRLESSKKLLEACKKVNDEAVSDGEKGCERSVLLHKCFVETAPQVKYNSIFLNIN</sequence>
<dbReference type="RefSeq" id="XP_022826772.1">
    <property type="nucleotide sequence ID" value="XM_022971004.1"/>
</dbReference>
<protein>
    <submittedName>
        <fullName evidence="3">General odorant-binding protein 28a-like isoform X1</fullName>
    </submittedName>
</protein>
<evidence type="ECO:0000313" key="3">
    <source>
        <dbReference type="RefSeq" id="XP_022826772.1"/>
    </source>
</evidence>
<dbReference type="Gene3D" id="1.10.238.20">
    <property type="entry name" value="Pheromone/general odorant binding protein domain"/>
    <property type="match status" value="1"/>
</dbReference>
<dbReference type="SUPFAM" id="SSF47565">
    <property type="entry name" value="Insect pheromone/odorant-binding proteins"/>
    <property type="match status" value="1"/>
</dbReference>
<evidence type="ECO:0000256" key="1">
    <source>
        <dbReference type="SAM" id="SignalP"/>
    </source>
</evidence>
<dbReference type="SMART" id="SM00708">
    <property type="entry name" value="PhBP"/>
    <property type="match status" value="1"/>
</dbReference>
<keyword evidence="1" id="KW-0732">Signal</keyword>
<dbReference type="AlphaFoldDB" id="A0A9J7EEZ0"/>
<dbReference type="GeneID" id="111356596"/>
<name>A0A9J7EEZ0_SPOLT</name>
<dbReference type="PANTHER" id="PTHR21364">
    <property type="entry name" value="GENERAL ODORANT-BINDING PROTEIN 19A"/>
    <property type="match status" value="1"/>
</dbReference>
<evidence type="ECO:0000313" key="2">
    <source>
        <dbReference type="Proteomes" id="UP000301870"/>
    </source>
</evidence>
<proteinExistence type="predicted"/>
<dbReference type="Pfam" id="PF01395">
    <property type="entry name" value="PBP_GOBP"/>
    <property type="match status" value="1"/>
</dbReference>
<dbReference type="CTD" id="100286762"/>
<accession>A0A9J7EEZ0</accession>